<feature type="compositionally biased region" description="Basic and acidic residues" evidence="1">
    <location>
        <begin position="178"/>
        <end position="189"/>
    </location>
</feature>
<name>A0ABN7XD26_GIGMA</name>
<feature type="compositionally biased region" description="Basic and acidic residues" evidence="1">
    <location>
        <begin position="118"/>
        <end position="130"/>
    </location>
</feature>
<dbReference type="Proteomes" id="UP000789901">
    <property type="component" value="Unassembled WGS sequence"/>
</dbReference>
<proteinExistence type="predicted"/>
<dbReference type="EMBL" id="CAJVQB010106153">
    <property type="protein sequence ID" value="CAG8851445.1"/>
    <property type="molecule type" value="Genomic_DNA"/>
</dbReference>
<evidence type="ECO:0000313" key="3">
    <source>
        <dbReference type="Proteomes" id="UP000789901"/>
    </source>
</evidence>
<comment type="caution">
    <text evidence="2">The sequence shown here is derived from an EMBL/GenBank/DDBJ whole genome shotgun (WGS) entry which is preliminary data.</text>
</comment>
<feature type="region of interest" description="Disordered" evidence="1">
    <location>
        <begin position="106"/>
        <end position="189"/>
    </location>
</feature>
<feature type="non-terminal residue" evidence="2">
    <location>
        <position position="1"/>
    </location>
</feature>
<feature type="non-terminal residue" evidence="2">
    <location>
        <position position="189"/>
    </location>
</feature>
<keyword evidence="3" id="KW-1185">Reference proteome</keyword>
<evidence type="ECO:0000313" key="2">
    <source>
        <dbReference type="EMBL" id="CAG8851445.1"/>
    </source>
</evidence>
<evidence type="ECO:0000256" key="1">
    <source>
        <dbReference type="SAM" id="MobiDB-lite"/>
    </source>
</evidence>
<organism evidence="2 3">
    <name type="scientific">Gigaspora margarita</name>
    <dbReference type="NCBI Taxonomy" id="4874"/>
    <lineage>
        <taxon>Eukaryota</taxon>
        <taxon>Fungi</taxon>
        <taxon>Fungi incertae sedis</taxon>
        <taxon>Mucoromycota</taxon>
        <taxon>Glomeromycotina</taxon>
        <taxon>Glomeromycetes</taxon>
        <taxon>Diversisporales</taxon>
        <taxon>Gigasporaceae</taxon>
        <taxon>Gigaspora</taxon>
    </lineage>
</organism>
<accession>A0ABN7XD26</accession>
<feature type="compositionally biased region" description="Basic and acidic residues" evidence="1">
    <location>
        <begin position="157"/>
        <end position="169"/>
    </location>
</feature>
<reference evidence="2 3" key="1">
    <citation type="submission" date="2021-06" db="EMBL/GenBank/DDBJ databases">
        <authorList>
            <person name="Kallberg Y."/>
            <person name="Tangrot J."/>
            <person name="Rosling A."/>
        </authorList>
    </citation>
    <scope>NUCLEOTIDE SEQUENCE [LARGE SCALE GENOMIC DNA]</scope>
    <source>
        <strain evidence="2 3">120-4 pot B 10/14</strain>
    </source>
</reference>
<sequence length="189" mass="22575">RLIKYCSNMRYWTIDREEEEIIEKECTELVIKKDANGKKYGKKVQESMFGITKQEKIQTRLEMIRGAINIIRDLVNLVQSRFIEHIWKFRCELTAEWKVKEGIAKNNKRKPQTAEEISDPKSTKKQKGNEKQIIQLETNSIDPQLEQRTHKVKRRVNKENQDPLREGSKTRKRKKDKKKETKEEIAKYT</sequence>
<gene>
    <name evidence="2" type="ORF">GMARGA_LOCUS40745</name>
</gene>
<protein>
    <submittedName>
        <fullName evidence="2">4554_t:CDS:1</fullName>
    </submittedName>
</protein>